<accession>A0A6H9YNI8</accession>
<name>A0A6H9YNI8_9ACTN</name>
<dbReference type="RefSeq" id="WP_151565283.1">
    <property type="nucleotide sequence ID" value="NZ_WBMT01000015.1"/>
</dbReference>
<gene>
    <name evidence="1" type="ORF">F8566_30465</name>
</gene>
<dbReference type="SUPFAM" id="SSF55729">
    <property type="entry name" value="Acyl-CoA N-acyltransferases (Nat)"/>
    <property type="match status" value="1"/>
</dbReference>
<sequence>MLALDTDRPGVTQRDACCRFCQEGHPRPVETGKEWPSALASRLRALHADLKVHLKRDGESGYVEVLQLVIPADRRRRGLGTQIMSGICWHADQNGDVLVGTPEPIHAGKPALTGPQLRRWYRRRFGFVPNRGRRLDLDTRHTLRRSPAP</sequence>
<evidence type="ECO:0000313" key="1">
    <source>
        <dbReference type="EMBL" id="KAB2344915.1"/>
    </source>
</evidence>
<protein>
    <recommendedName>
        <fullName evidence="3">GNAT family N-acetyltransferase</fullName>
    </recommendedName>
</protein>
<dbReference type="InterPro" id="IPR016181">
    <property type="entry name" value="Acyl_CoA_acyltransferase"/>
</dbReference>
<keyword evidence="2" id="KW-1185">Reference proteome</keyword>
<comment type="caution">
    <text evidence="1">The sequence shown here is derived from an EMBL/GenBank/DDBJ whole genome shotgun (WGS) entry which is preliminary data.</text>
</comment>
<evidence type="ECO:0008006" key="3">
    <source>
        <dbReference type="Google" id="ProtNLM"/>
    </source>
</evidence>
<dbReference type="EMBL" id="WBMT01000015">
    <property type="protein sequence ID" value="KAB2344915.1"/>
    <property type="molecule type" value="Genomic_DNA"/>
</dbReference>
<dbReference type="Proteomes" id="UP000468735">
    <property type="component" value="Unassembled WGS sequence"/>
</dbReference>
<proteinExistence type="predicted"/>
<evidence type="ECO:0000313" key="2">
    <source>
        <dbReference type="Proteomes" id="UP000468735"/>
    </source>
</evidence>
<dbReference type="AlphaFoldDB" id="A0A6H9YNI8"/>
<organism evidence="1 2">
    <name type="scientific">Actinomadura rudentiformis</name>
    <dbReference type="NCBI Taxonomy" id="359158"/>
    <lineage>
        <taxon>Bacteria</taxon>
        <taxon>Bacillati</taxon>
        <taxon>Actinomycetota</taxon>
        <taxon>Actinomycetes</taxon>
        <taxon>Streptosporangiales</taxon>
        <taxon>Thermomonosporaceae</taxon>
        <taxon>Actinomadura</taxon>
    </lineage>
</organism>
<dbReference type="Gene3D" id="3.40.630.30">
    <property type="match status" value="1"/>
</dbReference>
<reference evidence="1 2" key="1">
    <citation type="submission" date="2019-09" db="EMBL/GenBank/DDBJ databases">
        <title>Actinomadura physcomitrii sp. nov., a novel actinomycete isolated from moss [Physcomitrium sphaericum (Ludw) Fuernr].</title>
        <authorList>
            <person name="Zhuang X."/>
            <person name="Liu C."/>
        </authorList>
    </citation>
    <scope>NUCLEOTIDE SEQUENCE [LARGE SCALE GENOMIC DNA]</scope>
    <source>
        <strain evidence="1 2">HMC1</strain>
    </source>
</reference>